<comment type="caution">
    <text evidence="3">The sequence shown here is derived from an EMBL/GenBank/DDBJ whole genome shotgun (WGS) entry which is preliminary data.</text>
</comment>
<dbReference type="AlphaFoldDB" id="A0AAD6XDC3"/>
<feature type="compositionally biased region" description="Low complexity" evidence="1">
    <location>
        <begin position="50"/>
        <end position="62"/>
    </location>
</feature>
<feature type="compositionally biased region" description="Polar residues" evidence="1">
    <location>
        <begin position="73"/>
        <end position="84"/>
    </location>
</feature>
<proteinExistence type="predicted"/>
<evidence type="ECO:0000313" key="3">
    <source>
        <dbReference type="EMBL" id="KAJ7045817.1"/>
    </source>
</evidence>
<evidence type="ECO:0000313" key="4">
    <source>
        <dbReference type="Proteomes" id="UP001218188"/>
    </source>
</evidence>
<dbReference type="EMBL" id="JARJCM010000004">
    <property type="protein sequence ID" value="KAJ7045817.1"/>
    <property type="molecule type" value="Genomic_DNA"/>
</dbReference>
<accession>A0AAD6XDC3</accession>
<name>A0AAD6XDC3_9AGAR</name>
<feature type="region of interest" description="Disordered" evidence="1">
    <location>
        <begin position="19"/>
        <end position="84"/>
    </location>
</feature>
<feature type="signal peptide" evidence="2">
    <location>
        <begin position="1"/>
        <end position="18"/>
    </location>
</feature>
<evidence type="ECO:0000256" key="2">
    <source>
        <dbReference type="SAM" id="SignalP"/>
    </source>
</evidence>
<keyword evidence="4" id="KW-1185">Reference proteome</keyword>
<organism evidence="3 4">
    <name type="scientific">Mycena alexandri</name>
    <dbReference type="NCBI Taxonomy" id="1745969"/>
    <lineage>
        <taxon>Eukaryota</taxon>
        <taxon>Fungi</taxon>
        <taxon>Dikarya</taxon>
        <taxon>Basidiomycota</taxon>
        <taxon>Agaricomycotina</taxon>
        <taxon>Agaricomycetes</taxon>
        <taxon>Agaricomycetidae</taxon>
        <taxon>Agaricales</taxon>
        <taxon>Marasmiineae</taxon>
        <taxon>Mycenaceae</taxon>
        <taxon>Mycena</taxon>
    </lineage>
</organism>
<feature type="chain" id="PRO_5042041047" description="Secreted protein" evidence="2">
    <location>
        <begin position="19"/>
        <end position="161"/>
    </location>
</feature>
<reference evidence="3" key="1">
    <citation type="submission" date="2023-03" db="EMBL/GenBank/DDBJ databases">
        <title>Massive genome expansion in bonnet fungi (Mycena s.s.) driven by repeated elements and novel gene families across ecological guilds.</title>
        <authorList>
            <consortium name="Lawrence Berkeley National Laboratory"/>
            <person name="Harder C.B."/>
            <person name="Miyauchi S."/>
            <person name="Viragh M."/>
            <person name="Kuo A."/>
            <person name="Thoen E."/>
            <person name="Andreopoulos B."/>
            <person name="Lu D."/>
            <person name="Skrede I."/>
            <person name="Drula E."/>
            <person name="Henrissat B."/>
            <person name="Morin E."/>
            <person name="Kohler A."/>
            <person name="Barry K."/>
            <person name="LaButti K."/>
            <person name="Morin E."/>
            <person name="Salamov A."/>
            <person name="Lipzen A."/>
            <person name="Mereny Z."/>
            <person name="Hegedus B."/>
            <person name="Baldrian P."/>
            <person name="Stursova M."/>
            <person name="Weitz H."/>
            <person name="Taylor A."/>
            <person name="Grigoriev I.V."/>
            <person name="Nagy L.G."/>
            <person name="Martin F."/>
            <person name="Kauserud H."/>
        </authorList>
    </citation>
    <scope>NUCLEOTIDE SEQUENCE</scope>
    <source>
        <strain evidence="3">CBHHK200</strain>
    </source>
</reference>
<dbReference type="Proteomes" id="UP001218188">
    <property type="component" value="Unassembled WGS sequence"/>
</dbReference>
<evidence type="ECO:0000256" key="1">
    <source>
        <dbReference type="SAM" id="MobiDB-lite"/>
    </source>
</evidence>
<sequence>MHFLSSLTFLRMISVCDTVDSSSTRPTQPRHDPKSYDASALCIPNNNYQSSSVLSRSSPNPSEESRTIFADTPSGSNHANNDPPTRTLSLAHKLCCITIIHWSVAFIPQLPSRTTPTPKPFMTVAVCHDQPCLSTHGKMTGISIRPTSMSYPVRSVKMLVR</sequence>
<evidence type="ECO:0008006" key="5">
    <source>
        <dbReference type="Google" id="ProtNLM"/>
    </source>
</evidence>
<protein>
    <recommendedName>
        <fullName evidence="5">Secreted protein</fullName>
    </recommendedName>
</protein>
<keyword evidence="2" id="KW-0732">Signal</keyword>
<gene>
    <name evidence="3" type="ORF">C8F04DRAFT_450157</name>
</gene>